<feature type="compositionally biased region" description="Polar residues" evidence="1">
    <location>
        <begin position="247"/>
        <end position="285"/>
    </location>
</feature>
<feature type="signal peptide" evidence="2">
    <location>
        <begin position="1"/>
        <end position="15"/>
    </location>
</feature>
<organism evidence="3 4">
    <name type="scientific">Pelobates cultripes</name>
    <name type="common">Western spadefoot toad</name>
    <dbReference type="NCBI Taxonomy" id="61616"/>
    <lineage>
        <taxon>Eukaryota</taxon>
        <taxon>Metazoa</taxon>
        <taxon>Chordata</taxon>
        <taxon>Craniata</taxon>
        <taxon>Vertebrata</taxon>
        <taxon>Euteleostomi</taxon>
        <taxon>Amphibia</taxon>
        <taxon>Batrachia</taxon>
        <taxon>Anura</taxon>
        <taxon>Pelobatoidea</taxon>
        <taxon>Pelobatidae</taxon>
        <taxon>Pelobates</taxon>
    </lineage>
</organism>
<feature type="compositionally biased region" description="Basic and acidic residues" evidence="1">
    <location>
        <begin position="19"/>
        <end position="28"/>
    </location>
</feature>
<feature type="region of interest" description="Disordered" evidence="1">
    <location>
        <begin position="193"/>
        <end position="314"/>
    </location>
</feature>
<dbReference type="Proteomes" id="UP001295444">
    <property type="component" value="Chromosome 03"/>
</dbReference>
<feature type="chain" id="PRO_5042165478" description="Amelotin" evidence="2">
    <location>
        <begin position="16"/>
        <end position="314"/>
    </location>
</feature>
<evidence type="ECO:0000256" key="1">
    <source>
        <dbReference type="SAM" id="MobiDB-lite"/>
    </source>
</evidence>
<evidence type="ECO:0000256" key="2">
    <source>
        <dbReference type="SAM" id="SignalP"/>
    </source>
</evidence>
<reference evidence="3" key="1">
    <citation type="submission" date="2022-03" db="EMBL/GenBank/DDBJ databases">
        <authorList>
            <person name="Alioto T."/>
            <person name="Alioto T."/>
            <person name="Gomez Garrido J."/>
        </authorList>
    </citation>
    <scope>NUCLEOTIDE SEQUENCE</scope>
</reference>
<feature type="compositionally biased region" description="Polar residues" evidence="1">
    <location>
        <begin position="39"/>
        <end position="61"/>
    </location>
</feature>
<name>A0AAD1VY77_PELCU</name>
<accession>A0AAD1VY77</accession>
<protein>
    <recommendedName>
        <fullName evidence="5">Amelotin</fullName>
    </recommendedName>
</protein>
<proteinExistence type="predicted"/>
<dbReference type="EMBL" id="OW240914">
    <property type="protein sequence ID" value="CAH2273853.1"/>
    <property type="molecule type" value="Genomic_DNA"/>
</dbReference>
<gene>
    <name evidence="3" type="ORF">PECUL_23A027989</name>
</gene>
<feature type="region of interest" description="Disordered" evidence="1">
    <location>
        <begin position="19"/>
        <end position="87"/>
    </location>
</feature>
<evidence type="ECO:0008006" key="5">
    <source>
        <dbReference type="Google" id="ProtNLM"/>
    </source>
</evidence>
<evidence type="ECO:0000313" key="3">
    <source>
        <dbReference type="EMBL" id="CAH2273853.1"/>
    </source>
</evidence>
<sequence length="314" mass="33770">MKILILLSLVVQAFALPNRRPESNDVRPGRPNIPAPAGNSHSQSGEPQLNVQPQFSNSHSQPGEPHLNVQPQLSNSGVSPSQQSIPEQSLSQSNFSGIVSNLSNALLALSQLNISNAFVNQLNISELLQSQSSISELLKNFPNISGMLPSQLSGLLPRQLLELLPPQIKELLSSQFNISELLSSQLNVSGNTQPLPNVIGNKPLDNAPNRPLNGPRFPPHQRPNENDNGGKRRYRRSVIANTAGVVPQTSNVPPQGNFVTGSGNVNVPSLSNNSGKPFGQEQNKPQKPGPQAGGIHLENKPNEKKPPQGIKTRN</sequence>
<dbReference type="AlphaFoldDB" id="A0AAD1VY77"/>
<evidence type="ECO:0000313" key="4">
    <source>
        <dbReference type="Proteomes" id="UP001295444"/>
    </source>
</evidence>
<keyword evidence="4" id="KW-1185">Reference proteome</keyword>
<keyword evidence="2" id="KW-0732">Signal</keyword>
<feature type="compositionally biased region" description="Polar residues" evidence="1">
    <location>
        <begin position="69"/>
        <end position="87"/>
    </location>
</feature>
<feature type="compositionally biased region" description="Basic and acidic residues" evidence="1">
    <location>
        <begin position="297"/>
        <end position="306"/>
    </location>
</feature>